<reference evidence="3 4" key="1">
    <citation type="journal article" date="2009" name="Science">
        <title>Green evolution and dynamic adaptations revealed by genomes of the marine picoeukaryotes Micromonas.</title>
        <authorList>
            <person name="Worden A.Z."/>
            <person name="Lee J.H."/>
            <person name="Mock T."/>
            <person name="Rouze P."/>
            <person name="Simmons M.P."/>
            <person name="Aerts A.L."/>
            <person name="Allen A.E."/>
            <person name="Cuvelier M.L."/>
            <person name="Derelle E."/>
            <person name="Everett M.V."/>
            <person name="Foulon E."/>
            <person name="Grimwood J."/>
            <person name="Gundlach H."/>
            <person name="Henrissat B."/>
            <person name="Napoli C."/>
            <person name="McDonald S.M."/>
            <person name="Parker M.S."/>
            <person name="Rombauts S."/>
            <person name="Salamov A."/>
            <person name="Von Dassow P."/>
            <person name="Badger J.H."/>
            <person name="Coutinho P.M."/>
            <person name="Demir E."/>
            <person name="Dubchak I."/>
            <person name="Gentemann C."/>
            <person name="Eikrem W."/>
            <person name="Gready J.E."/>
            <person name="John U."/>
            <person name="Lanier W."/>
            <person name="Lindquist E.A."/>
            <person name="Lucas S."/>
            <person name="Mayer K.F."/>
            <person name="Moreau H."/>
            <person name="Not F."/>
            <person name="Otillar R."/>
            <person name="Panaud O."/>
            <person name="Pangilinan J."/>
            <person name="Paulsen I."/>
            <person name="Piegu B."/>
            <person name="Poliakov A."/>
            <person name="Robbens S."/>
            <person name="Schmutz J."/>
            <person name="Toulza E."/>
            <person name="Wyss T."/>
            <person name="Zelensky A."/>
            <person name="Zhou K."/>
            <person name="Armbrust E.V."/>
            <person name="Bhattacharya D."/>
            <person name="Goodenough U.W."/>
            <person name="Van de Peer Y."/>
            <person name="Grigoriev I.V."/>
        </authorList>
    </citation>
    <scope>NUCLEOTIDE SEQUENCE [LARGE SCALE GENOMIC DNA]</scope>
    <source>
        <strain evidence="3 4">CCMP1545</strain>
    </source>
</reference>
<feature type="compositionally biased region" description="Low complexity" evidence="2">
    <location>
        <begin position="94"/>
        <end position="111"/>
    </location>
</feature>
<name>C1N2K2_MICPC</name>
<dbReference type="OrthoDB" id="10689436at2759"/>
<feature type="region of interest" description="Disordered" evidence="2">
    <location>
        <begin position="59"/>
        <end position="122"/>
    </location>
</feature>
<feature type="compositionally biased region" description="Gly residues" evidence="2">
    <location>
        <begin position="301"/>
        <end position="312"/>
    </location>
</feature>
<dbReference type="EMBL" id="GG663745">
    <property type="protein sequence ID" value="EEH53813.1"/>
    <property type="molecule type" value="Genomic_DNA"/>
</dbReference>
<dbReference type="AlphaFoldDB" id="C1N2K2"/>
<feature type="compositionally biased region" description="Basic and acidic residues" evidence="2">
    <location>
        <begin position="77"/>
        <end position="86"/>
    </location>
</feature>
<proteinExistence type="predicted"/>
<feature type="compositionally biased region" description="Acidic residues" evidence="2">
    <location>
        <begin position="246"/>
        <end position="259"/>
    </location>
</feature>
<dbReference type="Proteomes" id="UP000001876">
    <property type="component" value="Unassembled WGS sequence"/>
</dbReference>
<evidence type="ECO:0000256" key="1">
    <source>
        <dbReference type="SAM" id="Coils"/>
    </source>
</evidence>
<feature type="compositionally biased region" description="Low complexity" evidence="2">
    <location>
        <begin position="446"/>
        <end position="463"/>
    </location>
</feature>
<feature type="compositionally biased region" description="Basic and acidic residues" evidence="2">
    <location>
        <begin position="358"/>
        <end position="377"/>
    </location>
</feature>
<feature type="compositionally biased region" description="Low complexity" evidence="2">
    <location>
        <begin position="321"/>
        <end position="335"/>
    </location>
</feature>
<evidence type="ECO:0000313" key="3">
    <source>
        <dbReference type="EMBL" id="EEH53813.1"/>
    </source>
</evidence>
<accession>C1N2K2</accession>
<keyword evidence="4" id="KW-1185">Reference proteome</keyword>
<dbReference type="RefSeq" id="XP_003062101.1">
    <property type="nucleotide sequence ID" value="XM_003062055.1"/>
</dbReference>
<feature type="region of interest" description="Disordered" evidence="2">
    <location>
        <begin position="561"/>
        <end position="592"/>
    </location>
</feature>
<feature type="compositionally biased region" description="Basic and acidic residues" evidence="2">
    <location>
        <begin position="112"/>
        <end position="122"/>
    </location>
</feature>
<evidence type="ECO:0000313" key="4">
    <source>
        <dbReference type="Proteomes" id="UP000001876"/>
    </source>
</evidence>
<evidence type="ECO:0000256" key="2">
    <source>
        <dbReference type="SAM" id="MobiDB-lite"/>
    </source>
</evidence>
<feature type="coiled-coil region" evidence="1">
    <location>
        <begin position="597"/>
        <end position="666"/>
    </location>
</feature>
<protein>
    <submittedName>
        <fullName evidence="3">Predicted protein</fullName>
    </submittedName>
</protein>
<dbReference type="GeneID" id="9687329"/>
<keyword evidence="1" id="KW-0175">Coiled coil</keyword>
<gene>
    <name evidence="3" type="ORF">MICPUCDRAFT_51564</name>
</gene>
<feature type="compositionally biased region" description="Gly residues" evidence="2">
    <location>
        <begin position="217"/>
        <end position="226"/>
    </location>
</feature>
<dbReference type="KEGG" id="mpp:MICPUCDRAFT_51564"/>
<feature type="region of interest" description="Disordered" evidence="2">
    <location>
        <begin position="1"/>
        <end position="45"/>
    </location>
</feature>
<organism evidence="4">
    <name type="scientific">Micromonas pusilla (strain CCMP1545)</name>
    <name type="common">Picoplanktonic green alga</name>
    <dbReference type="NCBI Taxonomy" id="564608"/>
    <lineage>
        <taxon>Eukaryota</taxon>
        <taxon>Viridiplantae</taxon>
        <taxon>Chlorophyta</taxon>
        <taxon>Mamiellophyceae</taxon>
        <taxon>Mamiellales</taxon>
        <taxon>Mamiellaceae</taxon>
        <taxon>Micromonas</taxon>
    </lineage>
</organism>
<feature type="region of interest" description="Disordered" evidence="2">
    <location>
        <begin position="216"/>
        <end position="463"/>
    </location>
</feature>
<feature type="compositionally biased region" description="Basic and acidic residues" evidence="2">
    <location>
        <begin position="389"/>
        <end position="402"/>
    </location>
</feature>
<sequence length="682" mass="70859">MARSVGLSRKKKVKSQSFRAIANAAQMPSARHRDDGDDATPLDLDLHIRASEESYETFRASLPGATGGASAAASAIRDARAGRAGHDDDDSTTASLRASSSMPPAASPGGDAARRRGERSTREELLALEREIDAHEAAIAARERALEDLQASARRSDAFEDDRVKLRAFGRALEAYVASPNADGGDLADAEAALDALEAAAAPLSNAILSDAVRRSAGGGGGGGRAAAGAPEFDPADAADDHSDSSDYDDEDDADDEESDAARAALRAAVTEEKEEKRRRRDERASLLSNAAGGKITSYGSVGGGGKDGGFGQEQNVGQNTRTATATATATATDDGWTDWRGDESADVVSPFTLDPRFTLDRGDDRRETRPLSHKLSDILSDGTGTGRRFFDAREGTPERWDGGSQSEDDAMCAREVGRASSAMLRRARNQASASGSPDVGEGDRSTTTTTTTTTAATTTSTASGELRKIKCGKCAATLKIASNVPVFRCPKCSAKLRVPGAAATAAAPTAAKREGPGFSPEMRATVSGVDGVSSFGWGSRPSATTAAARLASAEAATINAAAAREKERRDRRRRAADADAQSAGGGERFESGADVIAKHMAEAKALRETEARAERAKAAAESAAADARAAARAELERHLEFSMSLEDVVDELARAHADAANAAERALNAAYASVAVGSSKL</sequence>